<keyword evidence="6" id="KW-0145">Chemotaxis</keyword>
<organism evidence="12 13">
    <name type="scientific">Palleronia pelagia</name>
    <dbReference type="NCBI Taxonomy" id="387096"/>
    <lineage>
        <taxon>Bacteria</taxon>
        <taxon>Pseudomonadati</taxon>
        <taxon>Pseudomonadota</taxon>
        <taxon>Alphaproteobacteria</taxon>
        <taxon>Rhodobacterales</taxon>
        <taxon>Roseobacteraceae</taxon>
        <taxon>Palleronia</taxon>
    </lineage>
</organism>
<evidence type="ECO:0000259" key="11">
    <source>
        <dbReference type="Pfam" id="PF01052"/>
    </source>
</evidence>
<keyword evidence="12" id="KW-0282">Flagellum</keyword>
<dbReference type="InterPro" id="IPR001689">
    <property type="entry name" value="Flag_FliM"/>
</dbReference>
<keyword evidence="12" id="KW-0969">Cilium</keyword>
<dbReference type="SUPFAM" id="SSF101801">
    <property type="entry name" value="Surface presentation of antigens (SPOA)"/>
    <property type="match status" value="1"/>
</dbReference>
<sequence>MTLHLEEEIIRHARENPQQLPTLDMILDRFAIALPLAFKSFLSILPEIEEKSRQDMRCDVAVETLPQPCLISVVKAHPWTGRVACVVEPDLLFSVLELMLGGSKGKPGDWKPRSFTAIERSIGLKVAELVLNVVQNCFGHVLETTFEHDLVETMPKALVLAQPGTPSFLARYAIDLDGRRGHVSLLIPYGSFGEVRGILAAPFHGGLEEGPGGWDSEMGQTIADAELKLTAVLTHIRVSLSEVLAWQKGQVIDLGVTPEEPITGTVNGTPALRGAFGHRANGSLALRVTERLVTSEEALKHVSRTD</sequence>
<evidence type="ECO:0000256" key="5">
    <source>
        <dbReference type="ARBA" id="ARBA00022475"/>
    </source>
</evidence>
<evidence type="ECO:0000256" key="7">
    <source>
        <dbReference type="ARBA" id="ARBA00022779"/>
    </source>
</evidence>
<dbReference type="AlphaFoldDB" id="A0A1H8F314"/>
<dbReference type="SUPFAM" id="SSF103039">
    <property type="entry name" value="CheC-like"/>
    <property type="match status" value="1"/>
</dbReference>
<dbReference type="GO" id="GO:0050918">
    <property type="term" value="P:positive chemotaxis"/>
    <property type="evidence" value="ECO:0007669"/>
    <property type="project" value="TreeGrafter"/>
</dbReference>
<feature type="domain" description="Flagellar motor switch protein FliN-like C-terminal" evidence="11">
    <location>
        <begin position="221"/>
        <end position="291"/>
    </location>
</feature>
<keyword evidence="9" id="KW-0975">Bacterial flagellum</keyword>
<dbReference type="CDD" id="cd17908">
    <property type="entry name" value="FliM"/>
    <property type="match status" value="1"/>
</dbReference>
<dbReference type="Pfam" id="PF01052">
    <property type="entry name" value="FliMN_C"/>
    <property type="match status" value="1"/>
</dbReference>
<accession>A0A1H8F314</accession>
<dbReference type="Proteomes" id="UP000199372">
    <property type="component" value="Unassembled WGS sequence"/>
</dbReference>
<evidence type="ECO:0000256" key="3">
    <source>
        <dbReference type="ARBA" id="ARBA00011049"/>
    </source>
</evidence>
<reference evidence="13" key="1">
    <citation type="submission" date="2016-10" db="EMBL/GenBank/DDBJ databases">
        <authorList>
            <person name="Varghese N."/>
            <person name="Submissions S."/>
        </authorList>
    </citation>
    <scope>NUCLEOTIDE SEQUENCE [LARGE SCALE GENOMIC DNA]</scope>
    <source>
        <strain evidence="13">DSM 26893</strain>
    </source>
</reference>
<evidence type="ECO:0000256" key="2">
    <source>
        <dbReference type="ARBA" id="ARBA00004202"/>
    </source>
</evidence>
<comment type="subcellular location">
    <subcellularLocation>
        <location evidence="1">Bacterial flagellum basal body</location>
    </subcellularLocation>
    <subcellularLocation>
        <location evidence="2">Cell membrane</location>
        <topology evidence="2">Peripheral membrane protein</topology>
    </subcellularLocation>
</comment>
<evidence type="ECO:0000256" key="4">
    <source>
        <dbReference type="ARBA" id="ARBA00021898"/>
    </source>
</evidence>
<dbReference type="RefSeq" id="WP_091844992.1">
    <property type="nucleotide sequence ID" value="NZ_FOCM01000003.1"/>
</dbReference>
<evidence type="ECO:0000313" key="13">
    <source>
        <dbReference type="Proteomes" id="UP000199372"/>
    </source>
</evidence>
<name>A0A1H8F314_9RHOB</name>
<dbReference type="EMBL" id="FOCM01000003">
    <property type="protein sequence ID" value="SEN25754.1"/>
    <property type="molecule type" value="Genomic_DNA"/>
</dbReference>
<comment type="similarity">
    <text evidence="3">Belongs to the FliM family.</text>
</comment>
<evidence type="ECO:0000256" key="6">
    <source>
        <dbReference type="ARBA" id="ARBA00022500"/>
    </source>
</evidence>
<evidence type="ECO:0000256" key="8">
    <source>
        <dbReference type="ARBA" id="ARBA00023136"/>
    </source>
</evidence>
<dbReference type="Pfam" id="PF02154">
    <property type="entry name" value="FliM"/>
    <property type="match status" value="1"/>
</dbReference>
<dbReference type="GO" id="GO:0003774">
    <property type="term" value="F:cytoskeletal motor activity"/>
    <property type="evidence" value="ECO:0007669"/>
    <property type="project" value="InterPro"/>
</dbReference>
<dbReference type="Gene3D" id="3.40.1550.10">
    <property type="entry name" value="CheC-like"/>
    <property type="match status" value="1"/>
</dbReference>
<protein>
    <recommendedName>
        <fullName evidence="4">Flagellar motor switch protein FliM</fullName>
    </recommendedName>
</protein>
<comment type="function">
    <text evidence="10">FliM is one of three proteins (FliG, FliN, FliM) that forms the rotor-mounted switch complex (C ring), located at the base of the basal body. This complex interacts with the CheY and CheZ chemotaxis proteins, in addition to contacting components of the motor that determine the direction of flagellar rotation.</text>
</comment>
<dbReference type="PANTHER" id="PTHR30034:SF6">
    <property type="entry name" value="YOP PROTEINS TRANSLOCATION PROTEIN Q"/>
    <property type="match status" value="1"/>
</dbReference>
<dbReference type="InterPro" id="IPR036429">
    <property type="entry name" value="SpoA-like_sf"/>
</dbReference>
<evidence type="ECO:0000256" key="1">
    <source>
        <dbReference type="ARBA" id="ARBA00004117"/>
    </source>
</evidence>
<dbReference type="PANTHER" id="PTHR30034">
    <property type="entry name" value="FLAGELLAR MOTOR SWITCH PROTEIN FLIM"/>
    <property type="match status" value="1"/>
</dbReference>
<dbReference type="GO" id="GO:0005886">
    <property type="term" value="C:plasma membrane"/>
    <property type="evidence" value="ECO:0007669"/>
    <property type="project" value="UniProtKB-SubCell"/>
</dbReference>
<keyword evidence="5" id="KW-1003">Cell membrane</keyword>
<dbReference type="InterPro" id="IPR001543">
    <property type="entry name" value="FliN-like_C"/>
</dbReference>
<dbReference type="GO" id="GO:0071978">
    <property type="term" value="P:bacterial-type flagellum-dependent swarming motility"/>
    <property type="evidence" value="ECO:0007669"/>
    <property type="project" value="TreeGrafter"/>
</dbReference>
<evidence type="ECO:0000256" key="10">
    <source>
        <dbReference type="ARBA" id="ARBA00025044"/>
    </source>
</evidence>
<gene>
    <name evidence="12" type="ORF">SAMN04488011_103184</name>
</gene>
<keyword evidence="13" id="KW-1185">Reference proteome</keyword>
<keyword evidence="8" id="KW-0472">Membrane</keyword>
<keyword evidence="12" id="KW-0966">Cell projection</keyword>
<proteinExistence type="inferred from homology"/>
<evidence type="ECO:0000313" key="12">
    <source>
        <dbReference type="EMBL" id="SEN25754.1"/>
    </source>
</evidence>
<dbReference type="InterPro" id="IPR028976">
    <property type="entry name" value="CheC-like_sf"/>
</dbReference>
<keyword evidence="7" id="KW-0283">Flagellar rotation</keyword>
<dbReference type="Gene3D" id="2.30.330.10">
    <property type="entry name" value="SpoA-like"/>
    <property type="match status" value="1"/>
</dbReference>
<dbReference type="GO" id="GO:0009425">
    <property type="term" value="C:bacterial-type flagellum basal body"/>
    <property type="evidence" value="ECO:0007669"/>
    <property type="project" value="UniProtKB-SubCell"/>
</dbReference>
<dbReference type="OrthoDB" id="9806941at2"/>
<evidence type="ECO:0000256" key="9">
    <source>
        <dbReference type="ARBA" id="ARBA00023143"/>
    </source>
</evidence>